<keyword evidence="3" id="KW-0804">Transcription</keyword>
<dbReference type="InterPro" id="IPR036388">
    <property type="entry name" value="WH-like_DNA-bd_sf"/>
</dbReference>
<evidence type="ECO:0000256" key="2">
    <source>
        <dbReference type="ARBA" id="ARBA00023125"/>
    </source>
</evidence>
<dbReference type="InterPro" id="IPR005471">
    <property type="entry name" value="Tscrpt_reg_IclR_N"/>
</dbReference>
<dbReference type="EMBL" id="BSQG01000004">
    <property type="protein sequence ID" value="GLU48495.1"/>
    <property type="molecule type" value="Genomic_DNA"/>
</dbReference>
<dbReference type="Pfam" id="PF09339">
    <property type="entry name" value="HTH_IclR"/>
    <property type="match status" value="1"/>
</dbReference>
<dbReference type="Proteomes" id="UP001165092">
    <property type="component" value="Unassembled WGS sequence"/>
</dbReference>
<keyword evidence="1" id="KW-0805">Transcription regulation</keyword>
<evidence type="ECO:0000256" key="3">
    <source>
        <dbReference type="ARBA" id="ARBA00023163"/>
    </source>
</evidence>
<dbReference type="PANTHER" id="PTHR30136:SF35">
    <property type="entry name" value="HTH-TYPE TRANSCRIPTIONAL REGULATOR RV1719"/>
    <property type="match status" value="1"/>
</dbReference>
<feature type="domain" description="IclR-ED" evidence="5">
    <location>
        <begin position="72"/>
        <end position="250"/>
    </location>
</feature>
<dbReference type="SUPFAM" id="SSF46785">
    <property type="entry name" value="Winged helix' DNA-binding domain"/>
    <property type="match status" value="1"/>
</dbReference>
<keyword evidence="2" id="KW-0238">DNA-binding</keyword>
<evidence type="ECO:0000313" key="7">
    <source>
        <dbReference type="Proteomes" id="UP001165092"/>
    </source>
</evidence>
<name>A0A9W6P7B1_9ACTN</name>
<dbReference type="Pfam" id="PF01614">
    <property type="entry name" value="IclR_C"/>
    <property type="match status" value="1"/>
</dbReference>
<protein>
    <submittedName>
        <fullName evidence="6">IclR family transcriptional regulator</fullName>
    </submittedName>
</protein>
<proteinExistence type="predicted"/>
<dbReference type="PANTHER" id="PTHR30136">
    <property type="entry name" value="HELIX-TURN-HELIX TRANSCRIPTIONAL REGULATOR, ICLR FAMILY"/>
    <property type="match status" value="1"/>
</dbReference>
<dbReference type="PROSITE" id="PS51078">
    <property type="entry name" value="ICLR_ED"/>
    <property type="match status" value="1"/>
</dbReference>
<dbReference type="InterPro" id="IPR050707">
    <property type="entry name" value="HTH_MetabolicPath_Reg"/>
</dbReference>
<evidence type="ECO:0000259" key="4">
    <source>
        <dbReference type="PROSITE" id="PS51077"/>
    </source>
</evidence>
<evidence type="ECO:0000313" key="6">
    <source>
        <dbReference type="EMBL" id="GLU48495.1"/>
    </source>
</evidence>
<dbReference type="InterPro" id="IPR029016">
    <property type="entry name" value="GAF-like_dom_sf"/>
</dbReference>
<dbReference type="Gene3D" id="1.10.10.10">
    <property type="entry name" value="Winged helix-like DNA-binding domain superfamily/Winged helix DNA-binding domain"/>
    <property type="match status" value="1"/>
</dbReference>
<dbReference type="Gene3D" id="3.30.450.40">
    <property type="match status" value="1"/>
</dbReference>
<comment type="caution">
    <text evidence="6">The sequence shown here is derived from an EMBL/GenBank/DDBJ whole genome shotgun (WGS) entry which is preliminary data.</text>
</comment>
<dbReference type="InterPro" id="IPR036390">
    <property type="entry name" value="WH_DNA-bd_sf"/>
</dbReference>
<dbReference type="AlphaFoldDB" id="A0A9W6P7B1"/>
<evidence type="ECO:0000259" key="5">
    <source>
        <dbReference type="PROSITE" id="PS51078"/>
    </source>
</evidence>
<dbReference type="RefSeq" id="WP_285759972.1">
    <property type="nucleotide sequence ID" value="NZ_BSQG01000004.1"/>
</dbReference>
<sequence length="264" mass="27436">MADTEPDGSVRSVLRALDLLALFDEEHQRRSIRELTTLSGLAKTTVLRLVGTLEQRGLLWARPDGQIGVGPGLLRWSRLAQAAWQLPEAVRTVMRGLVAETAETVNLYVRSDAVRLCVAQQDGPQKLRHVVNVGDEMVLWGGAASKVLLAQADDALLLRVAALSPHGPGHARTLRADVERAAREGHAVSHGERETGASGVAAPVLAPGGGSVVAALAVGGPTARFTPEAVQGFTTAVTRAAARISEIGLDPAGGDGPTTGAGAL</sequence>
<keyword evidence="7" id="KW-1185">Reference proteome</keyword>
<dbReference type="GO" id="GO:0003677">
    <property type="term" value="F:DNA binding"/>
    <property type="evidence" value="ECO:0007669"/>
    <property type="project" value="UniProtKB-KW"/>
</dbReference>
<dbReference type="PROSITE" id="PS51077">
    <property type="entry name" value="HTH_ICLR"/>
    <property type="match status" value="1"/>
</dbReference>
<evidence type="ECO:0000256" key="1">
    <source>
        <dbReference type="ARBA" id="ARBA00023015"/>
    </source>
</evidence>
<dbReference type="GO" id="GO:0045892">
    <property type="term" value="P:negative regulation of DNA-templated transcription"/>
    <property type="evidence" value="ECO:0007669"/>
    <property type="project" value="TreeGrafter"/>
</dbReference>
<dbReference type="GO" id="GO:0003700">
    <property type="term" value="F:DNA-binding transcription factor activity"/>
    <property type="evidence" value="ECO:0007669"/>
    <property type="project" value="TreeGrafter"/>
</dbReference>
<feature type="domain" description="HTH iclR-type" evidence="4">
    <location>
        <begin position="10"/>
        <end position="71"/>
    </location>
</feature>
<accession>A0A9W6P7B1</accession>
<dbReference type="SUPFAM" id="SSF55781">
    <property type="entry name" value="GAF domain-like"/>
    <property type="match status" value="1"/>
</dbReference>
<organism evidence="6 7">
    <name type="scientific">Nocardiopsis ansamitocini</name>
    <dbReference type="NCBI Taxonomy" id="1670832"/>
    <lineage>
        <taxon>Bacteria</taxon>
        <taxon>Bacillati</taxon>
        <taxon>Actinomycetota</taxon>
        <taxon>Actinomycetes</taxon>
        <taxon>Streptosporangiales</taxon>
        <taxon>Nocardiopsidaceae</taxon>
        <taxon>Nocardiopsis</taxon>
    </lineage>
</organism>
<dbReference type="SMART" id="SM00346">
    <property type="entry name" value="HTH_ICLR"/>
    <property type="match status" value="1"/>
</dbReference>
<reference evidence="6" key="1">
    <citation type="submission" date="2023-02" db="EMBL/GenBank/DDBJ databases">
        <title>Nocardiopsis ansamitocini NBRC 112285.</title>
        <authorList>
            <person name="Ichikawa N."/>
            <person name="Sato H."/>
            <person name="Tonouchi N."/>
        </authorList>
    </citation>
    <scope>NUCLEOTIDE SEQUENCE</scope>
    <source>
        <strain evidence="6">NBRC 112285</strain>
    </source>
</reference>
<dbReference type="InterPro" id="IPR014757">
    <property type="entry name" value="Tscrpt_reg_IclR_C"/>
</dbReference>
<gene>
    <name evidence="6" type="ORF">Nans01_28460</name>
</gene>